<keyword evidence="4" id="KW-1185">Reference proteome</keyword>
<accession>A0ABR4QP00</accession>
<sequence>MQLKLWQIFQKTLLLVFGSVSHCGEFGLLRTGWMGGMQVDDSSITDPSVNHGISLSASTTAQPSDMHHLVAASVSTPTSSECHISNPPSLDKGHVNMHMPVHSENRASVRAMKTFGSGVGASNLILDGPSLNHRCSGSDAQKDLEVKYEARLNSLAKIPTSRLANSSRIFSQSAGSLPVTPSAAAIIAAPPNLDCTGSLFFTSSDSTDENAGHCLGNVRSGVVQPLAPNPHLVAVVGGETALAEVDESSAAVAELTSEEATVSVGQSEAFEEDIDESIQISTS</sequence>
<feature type="region of interest" description="Disordered" evidence="1">
    <location>
        <begin position="257"/>
        <end position="283"/>
    </location>
</feature>
<feature type="signal peptide" evidence="2">
    <location>
        <begin position="1"/>
        <end position="23"/>
    </location>
</feature>
<evidence type="ECO:0000313" key="4">
    <source>
        <dbReference type="Proteomes" id="UP001651158"/>
    </source>
</evidence>
<gene>
    <name evidence="3" type="ORF">TcWFU_001861</name>
</gene>
<name>A0ABR4QP00_9CEST</name>
<proteinExistence type="predicted"/>
<reference evidence="3 4" key="1">
    <citation type="journal article" date="2022" name="Front. Cell. Infect. Microbiol.">
        <title>The Genomes of Two Strains of Taenia crassiceps the Animal Model for the Study of Human Cysticercosis.</title>
        <authorList>
            <person name="Bobes R.J."/>
            <person name="Estrada K."/>
            <person name="Rios-Valencia D.G."/>
            <person name="Calderon-Gallegos A."/>
            <person name="de la Torre P."/>
            <person name="Carrero J.C."/>
            <person name="Sanchez-Flores A."/>
            <person name="Laclette J.P."/>
        </authorList>
    </citation>
    <scope>NUCLEOTIDE SEQUENCE [LARGE SCALE GENOMIC DNA]</scope>
    <source>
        <strain evidence="3">WFUcys</strain>
    </source>
</reference>
<feature type="chain" id="PRO_5045601765" evidence="2">
    <location>
        <begin position="24"/>
        <end position="283"/>
    </location>
</feature>
<protein>
    <submittedName>
        <fullName evidence="3">Uncharacterized protein</fullName>
    </submittedName>
</protein>
<dbReference type="Proteomes" id="UP001651158">
    <property type="component" value="Unassembled WGS sequence"/>
</dbReference>
<dbReference type="EMBL" id="JAKROA010000001">
    <property type="protein sequence ID" value="KAL5111466.1"/>
    <property type="molecule type" value="Genomic_DNA"/>
</dbReference>
<keyword evidence="2" id="KW-0732">Signal</keyword>
<comment type="caution">
    <text evidence="3">The sequence shown here is derived from an EMBL/GenBank/DDBJ whole genome shotgun (WGS) entry which is preliminary data.</text>
</comment>
<evidence type="ECO:0000313" key="3">
    <source>
        <dbReference type="EMBL" id="KAL5111466.1"/>
    </source>
</evidence>
<evidence type="ECO:0000256" key="2">
    <source>
        <dbReference type="SAM" id="SignalP"/>
    </source>
</evidence>
<organism evidence="3 4">
    <name type="scientific">Taenia crassiceps</name>
    <dbReference type="NCBI Taxonomy" id="6207"/>
    <lineage>
        <taxon>Eukaryota</taxon>
        <taxon>Metazoa</taxon>
        <taxon>Spiralia</taxon>
        <taxon>Lophotrochozoa</taxon>
        <taxon>Platyhelminthes</taxon>
        <taxon>Cestoda</taxon>
        <taxon>Eucestoda</taxon>
        <taxon>Cyclophyllidea</taxon>
        <taxon>Taeniidae</taxon>
        <taxon>Taenia</taxon>
    </lineage>
</organism>
<evidence type="ECO:0000256" key="1">
    <source>
        <dbReference type="SAM" id="MobiDB-lite"/>
    </source>
</evidence>